<evidence type="ECO:0000313" key="4">
    <source>
        <dbReference type="EMBL" id="SDL65145.1"/>
    </source>
</evidence>
<proteinExistence type="predicted"/>
<accession>A0A1G9LUQ1</accession>
<dbReference type="SUPFAM" id="SSF55729">
    <property type="entry name" value="Acyl-CoA N-acyltransferases (Nat)"/>
    <property type="match status" value="1"/>
</dbReference>
<dbReference type="AlphaFoldDB" id="A0A1G9LUQ1"/>
<evidence type="ECO:0000313" key="5">
    <source>
        <dbReference type="Proteomes" id="UP000199107"/>
    </source>
</evidence>
<name>A0A1G9LUQ1_9GAMM</name>
<dbReference type="PANTHER" id="PTHR43800:SF1">
    <property type="entry name" value="PEPTIDYL-LYSINE N-ACETYLTRANSFERASE YJAB"/>
    <property type="match status" value="1"/>
</dbReference>
<dbReference type="InterPro" id="IPR016181">
    <property type="entry name" value="Acyl_CoA_acyltransferase"/>
</dbReference>
<evidence type="ECO:0000256" key="1">
    <source>
        <dbReference type="ARBA" id="ARBA00022679"/>
    </source>
</evidence>
<dbReference type="PROSITE" id="PS51186">
    <property type="entry name" value="GNAT"/>
    <property type="match status" value="1"/>
</dbReference>
<reference evidence="5" key="1">
    <citation type="submission" date="2016-10" db="EMBL/GenBank/DDBJ databases">
        <authorList>
            <person name="Varghese N."/>
            <person name="Submissions S."/>
        </authorList>
    </citation>
    <scope>NUCLEOTIDE SEQUENCE [LARGE SCALE GENOMIC DNA]</scope>
    <source>
        <strain evidence="5">AAP</strain>
    </source>
</reference>
<dbReference type="PANTHER" id="PTHR43800">
    <property type="entry name" value="PEPTIDYL-LYSINE N-ACETYLTRANSFERASE YJAB"/>
    <property type="match status" value="1"/>
</dbReference>
<dbReference type="OrthoDB" id="9789605at2"/>
<sequence>MIRDFIASDMDSVLSIWLESSAEAHDFVDRAFWESKLDDMRNIYIPASETYVYKSGSEVKGFFSLHGDTLAAIFVAPGCQGEGIGQALMAKAKSLRERITLDVYKENKKTVDFYKRCGFRVVSEKADPHTGCAELVMVFNS</sequence>
<dbReference type="Pfam" id="PF13508">
    <property type="entry name" value="Acetyltransf_7"/>
    <property type="match status" value="1"/>
</dbReference>
<dbReference type="GO" id="GO:0016747">
    <property type="term" value="F:acyltransferase activity, transferring groups other than amino-acyl groups"/>
    <property type="evidence" value="ECO:0007669"/>
    <property type="project" value="InterPro"/>
</dbReference>
<dbReference type="Gene3D" id="3.40.630.30">
    <property type="match status" value="1"/>
</dbReference>
<dbReference type="EMBL" id="FNGH01000006">
    <property type="protein sequence ID" value="SDL65145.1"/>
    <property type="molecule type" value="Genomic_DNA"/>
</dbReference>
<gene>
    <name evidence="4" type="ORF">SAMN05192555_1062</name>
</gene>
<evidence type="ECO:0000259" key="3">
    <source>
        <dbReference type="PROSITE" id="PS51186"/>
    </source>
</evidence>
<feature type="domain" description="N-acetyltransferase" evidence="3">
    <location>
        <begin position="1"/>
        <end position="141"/>
    </location>
</feature>
<protein>
    <submittedName>
        <fullName evidence="4">Putative acetyltransferase</fullName>
    </submittedName>
</protein>
<organism evidence="4 5">
    <name type="scientific">Franzmannia pantelleriensis</name>
    <dbReference type="NCBI Taxonomy" id="48727"/>
    <lineage>
        <taxon>Bacteria</taxon>
        <taxon>Pseudomonadati</taxon>
        <taxon>Pseudomonadota</taxon>
        <taxon>Gammaproteobacteria</taxon>
        <taxon>Oceanospirillales</taxon>
        <taxon>Halomonadaceae</taxon>
        <taxon>Franzmannia</taxon>
    </lineage>
</organism>
<keyword evidence="1 4" id="KW-0808">Transferase</keyword>
<dbReference type="CDD" id="cd04301">
    <property type="entry name" value="NAT_SF"/>
    <property type="match status" value="1"/>
</dbReference>
<dbReference type="RefSeq" id="WP_089658105.1">
    <property type="nucleotide sequence ID" value="NZ_FNGH01000006.1"/>
</dbReference>
<keyword evidence="5" id="KW-1185">Reference proteome</keyword>
<dbReference type="Proteomes" id="UP000199107">
    <property type="component" value="Unassembled WGS sequence"/>
</dbReference>
<keyword evidence="2" id="KW-0012">Acyltransferase</keyword>
<dbReference type="InterPro" id="IPR000182">
    <property type="entry name" value="GNAT_dom"/>
</dbReference>
<dbReference type="STRING" id="48727.SAMN05192555_1062"/>
<evidence type="ECO:0000256" key="2">
    <source>
        <dbReference type="ARBA" id="ARBA00023315"/>
    </source>
</evidence>